<dbReference type="Pfam" id="PF04364">
    <property type="entry name" value="DNA_pol3_chi"/>
    <property type="match status" value="1"/>
</dbReference>
<accession>A0ABR5YGR4</accession>
<protein>
    <submittedName>
        <fullName evidence="1">DNA polymerase III subunit chi</fullName>
    </submittedName>
</protein>
<dbReference type="SUPFAM" id="SSF102400">
    <property type="entry name" value="DNA polymerase III chi subunit"/>
    <property type="match status" value="1"/>
</dbReference>
<keyword evidence="2" id="KW-1185">Reference proteome</keyword>
<reference evidence="2" key="1">
    <citation type="submission" date="2016-01" db="EMBL/GenBank/DDBJ databases">
        <title>Draft genome of Chromobacterium sp. F49.</title>
        <authorList>
            <person name="Hong K.W."/>
        </authorList>
    </citation>
    <scope>NUCLEOTIDE SEQUENCE [LARGE SCALE GENOMIC DNA]</scope>
    <source>
        <strain evidence="2">CN3</strain>
    </source>
</reference>
<dbReference type="PANTHER" id="PTHR38767:SF1">
    <property type="entry name" value="DNA POLYMERASE III SUBUNIT CHI"/>
    <property type="match status" value="1"/>
</dbReference>
<dbReference type="InterPro" id="IPR007459">
    <property type="entry name" value="DNA_pol3_chi"/>
</dbReference>
<organism evidence="1 2">
    <name type="scientific">Sphingomonas hankookensis</name>
    <dbReference type="NCBI Taxonomy" id="563996"/>
    <lineage>
        <taxon>Bacteria</taxon>
        <taxon>Pseudomonadati</taxon>
        <taxon>Pseudomonadota</taxon>
        <taxon>Alphaproteobacteria</taxon>
        <taxon>Sphingomonadales</taxon>
        <taxon>Sphingomonadaceae</taxon>
        <taxon>Sphingomonas</taxon>
    </lineage>
</organism>
<sequence>MKVDFYHLTRSPLDRVLPRIAQRLHDDGERLLLLSDDADQRRHLDMLLWTYAPDSFLPHAEAGSGDDACQAVLIAPEPTDANAARNVAIVDGRWRDEALTFDRAFHFFGEDHIAAARTAWKGLADREDVERRYWRQGDGGWEQAA</sequence>
<proteinExistence type="predicted"/>
<name>A0ABR5YGR4_9SPHN</name>
<gene>
    <name evidence="1" type="ORF">AVT10_02495</name>
</gene>
<dbReference type="InterPro" id="IPR036768">
    <property type="entry name" value="PolIII_chi_sf"/>
</dbReference>
<dbReference type="RefSeq" id="WP_066687854.1">
    <property type="nucleotide sequence ID" value="NZ_CP117025.1"/>
</dbReference>
<dbReference type="Gene3D" id="3.40.50.10110">
    <property type="entry name" value="DNA polymerase III subunit chi"/>
    <property type="match status" value="1"/>
</dbReference>
<dbReference type="EMBL" id="LQQO01000001">
    <property type="protein sequence ID" value="KZE18909.1"/>
    <property type="molecule type" value="Genomic_DNA"/>
</dbReference>
<evidence type="ECO:0000313" key="1">
    <source>
        <dbReference type="EMBL" id="KZE18909.1"/>
    </source>
</evidence>
<dbReference type="Proteomes" id="UP000076609">
    <property type="component" value="Unassembled WGS sequence"/>
</dbReference>
<evidence type="ECO:0000313" key="2">
    <source>
        <dbReference type="Proteomes" id="UP000076609"/>
    </source>
</evidence>
<dbReference type="PANTHER" id="PTHR38767">
    <property type="entry name" value="DNA POLYMERASE III SUBUNIT CHI"/>
    <property type="match status" value="1"/>
</dbReference>
<comment type="caution">
    <text evidence="1">The sequence shown here is derived from an EMBL/GenBank/DDBJ whole genome shotgun (WGS) entry which is preliminary data.</text>
</comment>